<dbReference type="GO" id="GO:0042910">
    <property type="term" value="F:xenobiotic transmembrane transporter activity"/>
    <property type="evidence" value="ECO:0007669"/>
    <property type="project" value="TreeGrafter"/>
</dbReference>
<dbReference type="SUPFAM" id="SSF82866">
    <property type="entry name" value="Multidrug efflux transporter AcrB transmembrane domain"/>
    <property type="match status" value="2"/>
</dbReference>
<dbReference type="SUPFAM" id="SSF82693">
    <property type="entry name" value="Multidrug efflux transporter AcrB pore domain, PN1, PN2, PC1 and PC2 subdomains"/>
    <property type="match status" value="2"/>
</dbReference>
<feature type="transmembrane region" description="Helical" evidence="1">
    <location>
        <begin position="360"/>
        <end position="380"/>
    </location>
</feature>
<dbReference type="Gene3D" id="3.30.70.1440">
    <property type="entry name" value="Multidrug efflux transporter AcrB pore domain"/>
    <property type="match status" value="1"/>
</dbReference>
<dbReference type="Gene3D" id="3.30.2090.10">
    <property type="entry name" value="Multidrug efflux transporter AcrB TolC docking domain, DN and DC subdomains"/>
    <property type="match status" value="2"/>
</dbReference>
<dbReference type="Pfam" id="PF00873">
    <property type="entry name" value="ACR_tran"/>
    <property type="match status" value="1"/>
</dbReference>
<dbReference type="AlphaFoldDB" id="G9ESX8"/>
<dbReference type="Proteomes" id="UP000002770">
    <property type="component" value="Unassembled WGS sequence"/>
</dbReference>
<dbReference type="EMBL" id="JH413847">
    <property type="protein sequence ID" value="EHL29445.1"/>
    <property type="molecule type" value="Genomic_DNA"/>
</dbReference>
<feature type="transmembrane region" description="Helical" evidence="1">
    <location>
        <begin position="1018"/>
        <end position="1041"/>
    </location>
</feature>
<feature type="transmembrane region" description="Helical" evidence="1">
    <location>
        <begin position="12"/>
        <end position="30"/>
    </location>
</feature>
<dbReference type="PRINTS" id="PR00702">
    <property type="entry name" value="ACRIFLAVINRP"/>
</dbReference>
<evidence type="ECO:0000313" key="2">
    <source>
        <dbReference type="EMBL" id="EHL29445.1"/>
    </source>
</evidence>
<dbReference type="Gene3D" id="1.20.1640.10">
    <property type="entry name" value="Multidrug efflux transporter AcrB transmembrane domain"/>
    <property type="match status" value="2"/>
</dbReference>
<feature type="transmembrane region" description="Helical" evidence="1">
    <location>
        <begin position="458"/>
        <end position="477"/>
    </location>
</feature>
<feature type="transmembrane region" description="Helical" evidence="1">
    <location>
        <begin position="330"/>
        <end position="353"/>
    </location>
</feature>
<dbReference type="RefSeq" id="WP_006872282.1">
    <property type="nucleotide sequence ID" value="NZ_JH413847.1"/>
</dbReference>
<accession>G9ESX8</accession>
<reference evidence="2 3" key="1">
    <citation type="journal article" date="2011" name="BMC Genomics">
        <title>Insight into cross-talk between intra-amoebal pathogens.</title>
        <authorList>
            <person name="Gimenez G."/>
            <person name="Bertelli C."/>
            <person name="Moliner C."/>
            <person name="Robert C."/>
            <person name="Raoult D."/>
            <person name="Fournier P.E."/>
            <person name="Greub G."/>
        </authorList>
    </citation>
    <scope>NUCLEOTIDE SEQUENCE [LARGE SCALE GENOMIC DNA]</scope>
    <source>
        <strain evidence="2 3">LLAP12</strain>
    </source>
</reference>
<feature type="transmembrane region" description="Helical" evidence="1">
    <location>
        <begin position="537"/>
        <end position="557"/>
    </location>
</feature>
<proteinExistence type="predicted"/>
<dbReference type="GO" id="GO:0005886">
    <property type="term" value="C:plasma membrane"/>
    <property type="evidence" value="ECO:0007669"/>
    <property type="project" value="TreeGrafter"/>
</dbReference>
<dbReference type="InterPro" id="IPR027463">
    <property type="entry name" value="AcrB_DN_DC_subdom"/>
</dbReference>
<sequence>MWIVWIALSRPYTFIVLGLMLLIIGPLAIMRTPTDIFPDINIPVVSVVWSYTGLPPDEMADRITSVFERAVTTTVNDIEHIESESLIGVSVTKLFFHPGVRIDIALSQVTAISQTMLKNLPPGTLPPLILSYKASTVPVLQLVLSSATIPEQRLNDLANNFLRSQLATVQGAAVPYPYGGKIRQIQVDLDLQAMQTYGISPQQVNATIDAQNLIIPAGTQKIGEYEYIVRLNGSPLSVDELNDLPIKATPGRVLYIRDVAHVRDGFAPQTNIVRVDGQRAVMMSIQKTGNASTLDIINQIKALLPKVKEILPEGLNLSKFADQSIFVTSAIQGVIVEGMIAAALTGLMILLFLGSLRSTFIITLSIPLSIIASITILSALGETINIMTLGGLALAVGILVDDATVAIENINWNLEQGKEVEQAILDGAKQIAVPALVSTLCICIVFVPMFFLGGVAQYLFVPLAEAVIFAMLMSYILSRTLVATLAKYLLHKHDLSGEKPASTNRFVRLHEAFEKKFAELRQYYCDLLSKALQNTKVFIPCFLAFVFISLLLLWPWLGSDFFPNVDAGQIKLHIRAPTGTRVEETARLVDEIDTVIRRVIPPAELETIVDNIGLPVSGINLSYSNSATVGPEDADILISLKEKHKPGPDYVRELRAILNNKFPSVSVAFLPADIVNQIINFGLPSPINIQIIGLKQEENTLYANKMIKRLKQVPGLADIRTRQANNYPVFFVDVDRSLASELGFTQFDIASDLLIALSGSFQTSPTFWLDPKNGVSYPIVTQAPQYVMDSLQALHNLPIGSLTVPSQVQILGAMSKVTRAWTAVVESHYNVQPVIDIFASIQDRDLGAVAKDIQKIINDMKKELPKGSSVAIRGQIDTQQHAFSGLYWGLAFSILLVYLLIVINFQSWTDPFIIITALPAALAGIAWMLFLTHTTLSVPALTGAIMCMGVATANSILIISFARDHIAHTPNPYVAALEAGRARLRPVLMTASAMVIGMLPMALGLGDGGEQNAPLGRAVIGGLSFATIATLFFVPCVFYVIHERKLRAKTKQRNEHA</sequence>
<evidence type="ECO:0008006" key="4">
    <source>
        <dbReference type="Google" id="ProtNLM"/>
    </source>
</evidence>
<dbReference type="eggNOG" id="COG0841">
    <property type="taxonomic scope" value="Bacteria"/>
</dbReference>
<dbReference type="Gene3D" id="3.30.70.1320">
    <property type="entry name" value="Multidrug efflux transporter AcrB pore domain like"/>
    <property type="match status" value="1"/>
</dbReference>
<feature type="transmembrane region" description="Helical" evidence="1">
    <location>
        <begin position="386"/>
        <end position="410"/>
    </location>
</feature>
<evidence type="ECO:0000313" key="3">
    <source>
        <dbReference type="Proteomes" id="UP000002770"/>
    </source>
</evidence>
<keyword evidence="1" id="KW-1133">Transmembrane helix</keyword>
<name>G9ESX8_9GAMM</name>
<dbReference type="InParanoid" id="G9ESX8"/>
<keyword evidence="3" id="KW-1185">Reference proteome</keyword>
<dbReference type="STRING" id="658187.LDG_8405"/>
<organism evidence="2 3">
    <name type="scientific">Legionella drancourtii LLAP12</name>
    <dbReference type="NCBI Taxonomy" id="658187"/>
    <lineage>
        <taxon>Bacteria</taxon>
        <taxon>Pseudomonadati</taxon>
        <taxon>Pseudomonadota</taxon>
        <taxon>Gammaproteobacteria</taxon>
        <taxon>Legionellales</taxon>
        <taxon>Legionellaceae</taxon>
        <taxon>Legionella</taxon>
    </lineage>
</organism>
<dbReference type="SUPFAM" id="SSF82714">
    <property type="entry name" value="Multidrug efflux transporter AcrB TolC docking domain, DN and DC subdomains"/>
    <property type="match status" value="1"/>
</dbReference>
<evidence type="ECO:0000256" key="1">
    <source>
        <dbReference type="SAM" id="Phobius"/>
    </source>
</evidence>
<feature type="transmembrane region" description="Helical" evidence="1">
    <location>
        <begin position="431"/>
        <end position="452"/>
    </location>
</feature>
<feature type="transmembrane region" description="Helical" evidence="1">
    <location>
        <begin position="987"/>
        <end position="1006"/>
    </location>
</feature>
<feature type="transmembrane region" description="Helical" evidence="1">
    <location>
        <begin position="912"/>
        <end position="930"/>
    </location>
</feature>
<dbReference type="HOGENOM" id="CLU_002755_1_2_6"/>
<feature type="transmembrane region" description="Helical" evidence="1">
    <location>
        <begin position="936"/>
        <end position="959"/>
    </location>
</feature>
<dbReference type="Gene3D" id="3.30.70.1430">
    <property type="entry name" value="Multidrug efflux transporter AcrB pore domain"/>
    <property type="match status" value="2"/>
</dbReference>
<gene>
    <name evidence="2" type="ORF">LDG_8405</name>
</gene>
<keyword evidence="1" id="KW-0472">Membrane</keyword>
<keyword evidence="1" id="KW-0812">Transmembrane</keyword>
<dbReference type="PANTHER" id="PTHR32063:SF8">
    <property type="entry name" value="CATION EFFLUX PROTEIN"/>
    <property type="match status" value="1"/>
</dbReference>
<protein>
    <recommendedName>
        <fullName evidence="4">Cation/multidrug efflux pump</fullName>
    </recommendedName>
</protein>
<feature type="transmembrane region" description="Helical" evidence="1">
    <location>
        <begin position="885"/>
        <end position="905"/>
    </location>
</feature>
<dbReference type="PANTHER" id="PTHR32063">
    <property type="match status" value="1"/>
</dbReference>
<dbReference type="OrthoDB" id="9759330at2"/>
<dbReference type="InterPro" id="IPR001036">
    <property type="entry name" value="Acrflvin-R"/>
</dbReference>